<proteinExistence type="predicted"/>
<evidence type="ECO:0000256" key="1">
    <source>
        <dbReference type="SAM" id="MobiDB-lite"/>
    </source>
</evidence>
<evidence type="ECO:0000313" key="5">
    <source>
        <dbReference type="Proteomes" id="UP001327459"/>
    </source>
</evidence>
<sequence length="179" mass="19779">MEGRDAQDARSTPNPHRPNRSAGPQGTMLFQADEMRRQAEAAESQGNERASVAEPILEGMSGGIEGRRFTLRAGRQTIGRREDNDIVLDEPSVSSSHAWILNQQGHHVIMNMLSTNGTFVNDQRVHEATLKHGDRVRLGQAEFVFLTREAGAGRVGPRHWLVGALLLAAMGLAFYLIWN</sequence>
<dbReference type="InterPro" id="IPR000253">
    <property type="entry name" value="FHA_dom"/>
</dbReference>
<dbReference type="Gene3D" id="2.60.200.20">
    <property type="match status" value="1"/>
</dbReference>
<protein>
    <submittedName>
        <fullName evidence="4">FHA domain-containing protein</fullName>
    </submittedName>
</protein>
<keyword evidence="5" id="KW-1185">Reference proteome</keyword>
<dbReference type="InterPro" id="IPR050923">
    <property type="entry name" value="Cell_Proc_Reg/RNA_Proc"/>
</dbReference>
<feature type="domain" description="FHA" evidence="3">
    <location>
        <begin position="76"/>
        <end position="125"/>
    </location>
</feature>
<feature type="transmembrane region" description="Helical" evidence="2">
    <location>
        <begin position="160"/>
        <end position="178"/>
    </location>
</feature>
<organism evidence="4 5">
    <name type="scientific">Guyparkeria halophila</name>
    <dbReference type="NCBI Taxonomy" id="47960"/>
    <lineage>
        <taxon>Bacteria</taxon>
        <taxon>Pseudomonadati</taxon>
        <taxon>Pseudomonadota</taxon>
        <taxon>Gammaproteobacteria</taxon>
        <taxon>Chromatiales</taxon>
        <taxon>Thioalkalibacteraceae</taxon>
        <taxon>Guyparkeria</taxon>
    </lineage>
</organism>
<reference evidence="4 5" key="1">
    <citation type="submission" date="2023-11" db="EMBL/GenBank/DDBJ databases">
        <title>MicrobeMod: A computational toolkit for identifying prokaryotic methylation and restriction-modification with nanopore sequencing.</title>
        <authorList>
            <person name="Crits-Christoph A."/>
            <person name="Kang S.C."/>
            <person name="Lee H."/>
            <person name="Ostrov N."/>
        </authorList>
    </citation>
    <scope>NUCLEOTIDE SEQUENCE [LARGE SCALE GENOMIC DNA]</scope>
    <source>
        <strain evidence="4 5">ATCC 49870</strain>
    </source>
</reference>
<gene>
    <name evidence="4" type="ORF">SR882_00480</name>
</gene>
<evidence type="ECO:0000259" key="3">
    <source>
        <dbReference type="PROSITE" id="PS50006"/>
    </source>
</evidence>
<evidence type="ECO:0000256" key="2">
    <source>
        <dbReference type="SAM" id="Phobius"/>
    </source>
</evidence>
<dbReference type="SMART" id="SM00240">
    <property type="entry name" value="FHA"/>
    <property type="match status" value="1"/>
</dbReference>
<keyword evidence="2" id="KW-0812">Transmembrane</keyword>
<dbReference type="Proteomes" id="UP001327459">
    <property type="component" value="Chromosome"/>
</dbReference>
<evidence type="ECO:0000313" key="4">
    <source>
        <dbReference type="EMBL" id="WQH16406.1"/>
    </source>
</evidence>
<feature type="region of interest" description="Disordered" evidence="1">
    <location>
        <begin position="1"/>
        <end position="59"/>
    </location>
</feature>
<dbReference type="Pfam" id="PF00498">
    <property type="entry name" value="FHA"/>
    <property type="match status" value="1"/>
</dbReference>
<dbReference type="CDD" id="cd00060">
    <property type="entry name" value="FHA"/>
    <property type="match status" value="1"/>
</dbReference>
<dbReference type="RefSeq" id="WP_322521403.1">
    <property type="nucleotide sequence ID" value="NZ_CP140153.1"/>
</dbReference>
<keyword evidence="2" id="KW-0472">Membrane</keyword>
<dbReference type="EMBL" id="CP140153">
    <property type="protein sequence ID" value="WQH16406.1"/>
    <property type="molecule type" value="Genomic_DNA"/>
</dbReference>
<keyword evidence="2" id="KW-1133">Transmembrane helix</keyword>
<dbReference type="InterPro" id="IPR008984">
    <property type="entry name" value="SMAD_FHA_dom_sf"/>
</dbReference>
<dbReference type="SUPFAM" id="SSF49879">
    <property type="entry name" value="SMAD/FHA domain"/>
    <property type="match status" value="1"/>
</dbReference>
<dbReference type="PANTHER" id="PTHR23308">
    <property type="entry name" value="NUCLEAR INHIBITOR OF PROTEIN PHOSPHATASE-1"/>
    <property type="match status" value="1"/>
</dbReference>
<accession>A0ABZ0YYV8</accession>
<name>A0ABZ0YYV8_9GAMM</name>
<dbReference type="PROSITE" id="PS50006">
    <property type="entry name" value="FHA_DOMAIN"/>
    <property type="match status" value="1"/>
</dbReference>